<feature type="binding site" evidence="7">
    <location>
        <begin position="248"/>
        <end position="250"/>
    </location>
    <ligand>
        <name>ATP</name>
        <dbReference type="ChEBI" id="CHEBI:30616"/>
    </ligand>
</feature>
<dbReference type="GO" id="GO:0006422">
    <property type="term" value="P:aspartyl-tRNA aminoacylation"/>
    <property type="evidence" value="ECO:0007669"/>
    <property type="project" value="UniProtKB-UniRule"/>
</dbReference>
<evidence type="ECO:0000256" key="6">
    <source>
        <dbReference type="ARBA" id="ARBA00023146"/>
    </source>
</evidence>
<organism evidence="9 10">
    <name type="scientific">Candidatus Nomurabacteria bacterium GW2011_GWA2_35_80</name>
    <dbReference type="NCBI Taxonomy" id="1618733"/>
    <lineage>
        <taxon>Bacteria</taxon>
        <taxon>Candidatus Nomuraibacteriota</taxon>
    </lineage>
</organism>
<evidence type="ECO:0000256" key="2">
    <source>
        <dbReference type="ARBA" id="ARBA00022598"/>
    </source>
</evidence>
<comment type="subcellular location">
    <subcellularLocation>
        <location evidence="7">Cytoplasm</location>
    </subcellularLocation>
</comment>
<name>A0A0G0D219_9BACT</name>
<dbReference type="AlphaFoldDB" id="A0A0G0D219"/>
<keyword evidence="5 7" id="KW-0648">Protein biosynthesis</keyword>
<evidence type="ECO:0000256" key="5">
    <source>
        <dbReference type="ARBA" id="ARBA00022917"/>
    </source>
</evidence>
<dbReference type="InterPro" id="IPR004365">
    <property type="entry name" value="NA-bd_OB_tRNA"/>
</dbReference>
<evidence type="ECO:0000259" key="8">
    <source>
        <dbReference type="PROSITE" id="PS50862"/>
    </source>
</evidence>
<dbReference type="GO" id="GO:0005524">
    <property type="term" value="F:ATP binding"/>
    <property type="evidence" value="ECO:0007669"/>
    <property type="project" value="UniProtKB-UniRule"/>
</dbReference>
<dbReference type="EMBL" id="LBRA01000008">
    <property type="protein sequence ID" value="KKP88309.1"/>
    <property type="molecule type" value="Genomic_DNA"/>
</dbReference>
<dbReference type="InterPro" id="IPR045864">
    <property type="entry name" value="aa-tRNA-synth_II/BPL/LPL"/>
</dbReference>
<comment type="subunit">
    <text evidence="7">Homodimer.</text>
</comment>
<dbReference type="Gene3D" id="3.30.930.10">
    <property type="entry name" value="Bira Bifunctional Protein, Domain 2"/>
    <property type="match status" value="2"/>
</dbReference>
<dbReference type="PANTHER" id="PTHR22594:SF5">
    <property type="entry name" value="ASPARTATE--TRNA LIGASE, MITOCHONDRIAL"/>
    <property type="match status" value="1"/>
</dbReference>
<dbReference type="PANTHER" id="PTHR22594">
    <property type="entry name" value="ASPARTYL/LYSYL-TRNA SYNTHETASE"/>
    <property type="match status" value="1"/>
</dbReference>
<protein>
    <recommendedName>
        <fullName evidence="7">Aspartate--tRNA ligase</fullName>
        <ecNumber evidence="7">6.1.1.12</ecNumber>
    </recommendedName>
    <alternativeName>
        <fullName evidence="7">Aspartyl-tRNA synthetase</fullName>
        <shortName evidence="7">AspRS</shortName>
    </alternativeName>
</protein>
<dbReference type="PRINTS" id="PR01042">
    <property type="entry name" value="TRNASYNTHASP"/>
</dbReference>
<keyword evidence="3 7" id="KW-0547">Nucleotide-binding</keyword>
<feature type="binding site" evidence="7">
    <location>
        <position position="248"/>
    </location>
    <ligand>
        <name>L-aspartate</name>
        <dbReference type="ChEBI" id="CHEBI:29991"/>
    </ligand>
</feature>
<dbReference type="EC" id="6.1.1.12" evidence="7"/>
<dbReference type="InterPro" id="IPR012340">
    <property type="entry name" value="NA-bd_OB-fold"/>
</dbReference>
<dbReference type="CDD" id="cd04317">
    <property type="entry name" value="EcAspRS_like_N"/>
    <property type="match status" value="1"/>
</dbReference>
<comment type="caution">
    <text evidence="7">Lacks conserved residue(s) required for the propagation of feature annotation.</text>
</comment>
<dbReference type="SUPFAM" id="SSF50249">
    <property type="entry name" value="Nucleic acid-binding proteins"/>
    <property type="match status" value="1"/>
</dbReference>
<dbReference type="InterPro" id="IPR047089">
    <property type="entry name" value="Asp-tRNA-ligase_1_N"/>
</dbReference>
<dbReference type="PROSITE" id="PS50862">
    <property type="entry name" value="AA_TRNA_LIGASE_II"/>
    <property type="match status" value="1"/>
</dbReference>
<feature type="binding site" evidence="7">
    <location>
        <position position="396"/>
    </location>
    <ligand>
        <name>L-aspartate</name>
        <dbReference type="ChEBI" id="CHEBI:29991"/>
    </ligand>
</feature>
<accession>A0A0G0D219</accession>
<feature type="binding site" evidence="7">
    <location>
        <begin position="441"/>
        <end position="444"/>
    </location>
    <ligand>
        <name>ATP</name>
        <dbReference type="ChEBI" id="CHEBI:30616"/>
    </ligand>
</feature>
<comment type="similarity">
    <text evidence="1 7">Belongs to the class-II aminoacyl-tRNA synthetase family. Type 1 subfamily.</text>
</comment>
<evidence type="ECO:0000256" key="1">
    <source>
        <dbReference type="ARBA" id="ARBA00006303"/>
    </source>
</evidence>
<keyword evidence="7" id="KW-0963">Cytoplasm</keyword>
<keyword evidence="6 7" id="KW-0030">Aminoacyl-tRNA synthetase</keyword>
<dbReference type="InterPro" id="IPR004364">
    <property type="entry name" value="Aa-tRNA-synt_II"/>
</dbReference>
<feature type="binding site" evidence="7">
    <location>
        <position position="257"/>
    </location>
    <ligand>
        <name>ATP</name>
        <dbReference type="ChEBI" id="CHEBI:30616"/>
    </ligand>
</feature>
<comment type="catalytic activity">
    <reaction evidence="7">
        <text>tRNA(Asp) + L-aspartate + ATP = L-aspartyl-tRNA(Asp) + AMP + diphosphate</text>
        <dbReference type="Rhea" id="RHEA:19649"/>
        <dbReference type="Rhea" id="RHEA-COMP:9660"/>
        <dbReference type="Rhea" id="RHEA-COMP:9678"/>
        <dbReference type="ChEBI" id="CHEBI:29991"/>
        <dbReference type="ChEBI" id="CHEBI:30616"/>
        <dbReference type="ChEBI" id="CHEBI:33019"/>
        <dbReference type="ChEBI" id="CHEBI:78442"/>
        <dbReference type="ChEBI" id="CHEBI:78516"/>
        <dbReference type="ChEBI" id="CHEBI:456215"/>
        <dbReference type="EC" id="6.1.1.12"/>
    </reaction>
</comment>
<dbReference type="InterPro" id="IPR047090">
    <property type="entry name" value="AspRS_core"/>
</dbReference>
<keyword evidence="2 7" id="KW-0436">Ligase</keyword>
<dbReference type="Pfam" id="PF01336">
    <property type="entry name" value="tRNA_anti-codon"/>
    <property type="match status" value="1"/>
</dbReference>
<dbReference type="PATRIC" id="fig|1618733.3.peg.191"/>
<reference evidence="9 10" key="1">
    <citation type="journal article" date="2015" name="Nature">
        <title>rRNA introns, odd ribosomes, and small enigmatic genomes across a large radiation of phyla.</title>
        <authorList>
            <person name="Brown C.T."/>
            <person name="Hug L.A."/>
            <person name="Thomas B.C."/>
            <person name="Sharon I."/>
            <person name="Castelle C.J."/>
            <person name="Singh A."/>
            <person name="Wilkins M.J."/>
            <person name="Williams K.H."/>
            <person name="Banfield J.F."/>
        </authorList>
    </citation>
    <scope>NUCLEOTIDE SEQUENCE [LARGE SCALE GENOMIC DNA]</scope>
</reference>
<keyword evidence="4 7" id="KW-0067">ATP-binding</keyword>
<feature type="binding site" evidence="7">
    <location>
        <position position="353"/>
    </location>
    <ligand>
        <name>L-aspartate</name>
        <dbReference type="ChEBI" id="CHEBI:29991"/>
    </ligand>
</feature>
<feature type="region of interest" description="Aspartate" evidence="7">
    <location>
        <begin position="226"/>
        <end position="229"/>
    </location>
</feature>
<dbReference type="Proteomes" id="UP000034683">
    <property type="component" value="Unassembled WGS sequence"/>
</dbReference>
<evidence type="ECO:0000313" key="9">
    <source>
        <dbReference type="EMBL" id="KKP88309.1"/>
    </source>
</evidence>
<dbReference type="CDD" id="cd00777">
    <property type="entry name" value="AspRS_core"/>
    <property type="match status" value="1"/>
</dbReference>
<evidence type="ECO:0000256" key="4">
    <source>
        <dbReference type="ARBA" id="ARBA00022840"/>
    </source>
</evidence>
<dbReference type="Pfam" id="PF00152">
    <property type="entry name" value="tRNA-synt_2"/>
    <property type="match status" value="1"/>
</dbReference>
<dbReference type="GO" id="GO:0004815">
    <property type="term" value="F:aspartate-tRNA ligase activity"/>
    <property type="evidence" value="ECO:0007669"/>
    <property type="project" value="UniProtKB-UniRule"/>
</dbReference>
<sequence length="492" mass="57040">MKNRVYIKDLKDNIDKEVIIAGWVNVRRDQGKMIFFDMRDMTGLIQCVVLPNRMNIENSSAKNSDAFALGDTGHGTHDVENSLLGNLVKEIRPEWVLKITGIVNKRPDKNVKQDTLNGNVELEVINIEILNKAETAPFQVNEDTLGVNEDLRMKYKYLDLRTERMQKNIRMRDKIISFFRDYMHKNGFTEIETPILMRGTPEGSREYVVPSRLFNGQFYVLPQSPQQFKQLCMVAGFEKYFQIARCMRDEDTRGDRQLEFTQLDYEMSFVSQEEVLAYTEIMFIELIKSVYPEKKITQISFPRLSYAESMKKYKSDKPDLRENKEDPNELAFCWVLDFPMFEKNDQGEIQAVHHPFCSVKPEDKEKFMNGKDIFSIRANAYDLVLNGYELSSGSIRIHDQVEQKQVFNLLNISEEEQKKRFGHMLEAFTYGAPPHGGFAPGIDRIVMILQNEPNIREVIAFPKTGEGRDLMMGSPSEISDEQLKELGIKLVK</sequence>
<comment type="caution">
    <text evidence="9">The sequence shown here is derived from an EMBL/GenBank/DDBJ whole genome shotgun (WGS) entry which is preliminary data.</text>
</comment>
<comment type="function">
    <text evidence="7">Catalyzes the attachment of L-aspartate to tRNA(Asp) in a two-step reaction: L-aspartate is first activated by ATP to form Asp-AMP and then transferred to the acceptor end of tRNA(Asp).</text>
</comment>
<feature type="binding site" evidence="7">
    <location>
        <position position="389"/>
    </location>
    <ligand>
        <name>ATP</name>
        <dbReference type="ChEBI" id="CHEBI:30616"/>
    </ligand>
</feature>
<dbReference type="SUPFAM" id="SSF55681">
    <property type="entry name" value="Class II aaRS and biotin synthetases"/>
    <property type="match status" value="1"/>
</dbReference>
<dbReference type="Gene3D" id="3.30.1360.30">
    <property type="entry name" value="GAD-like domain"/>
    <property type="match status" value="1"/>
</dbReference>
<dbReference type="InterPro" id="IPR004115">
    <property type="entry name" value="GAD-like_sf"/>
</dbReference>
<dbReference type="InterPro" id="IPR002312">
    <property type="entry name" value="Asp/Asn-tRNA-synth_IIb"/>
</dbReference>
<feature type="binding site" evidence="7">
    <location>
        <position position="202"/>
    </location>
    <ligand>
        <name>L-aspartate</name>
        <dbReference type="ChEBI" id="CHEBI:29991"/>
    </ligand>
</feature>
<gene>
    <name evidence="7" type="primary">aspS</name>
    <name evidence="9" type="ORF">UR92_C0008G0013</name>
</gene>
<dbReference type="Gene3D" id="2.40.50.140">
    <property type="entry name" value="Nucleic acid-binding proteins"/>
    <property type="match status" value="1"/>
</dbReference>
<evidence type="ECO:0000313" key="10">
    <source>
        <dbReference type="Proteomes" id="UP000034683"/>
    </source>
</evidence>
<evidence type="ECO:0000256" key="3">
    <source>
        <dbReference type="ARBA" id="ARBA00022741"/>
    </source>
</evidence>
<dbReference type="InterPro" id="IPR004524">
    <property type="entry name" value="Asp-tRNA-ligase_1"/>
</dbReference>
<dbReference type="InterPro" id="IPR006195">
    <property type="entry name" value="aa-tRNA-synth_II"/>
</dbReference>
<dbReference type="GO" id="GO:0003676">
    <property type="term" value="F:nucleic acid binding"/>
    <property type="evidence" value="ECO:0007669"/>
    <property type="project" value="InterPro"/>
</dbReference>
<dbReference type="HAMAP" id="MF_00044">
    <property type="entry name" value="Asp_tRNA_synth_type1"/>
    <property type="match status" value="1"/>
</dbReference>
<dbReference type="GO" id="GO:0005737">
    <property type="term" value="C:cytoplasm"/>
    <property type="evidence" value="ECO:0007669"/>
    <property type="project" value="UniProtKB-SubCell"/>
</dbReference>
<feature type="domain" description="Aminoacyl-transfer RNA synthetases class-II family profile" evidence="8">
    <location>
        <begin position="169"/>
        <end position="462"/>
    </location>
</feature>
<proteinExistence type="inferred from homology"/>
<evidence type="ECO:0000256" key="7">
    <source>
        <dbReference type="HAMAP-Rule" id="MF_00044"/>
    </source>
</evidence>